<sequence>MRDLAERADDFSRAPVAAAVFVLADRGGLDADALANPALVTALASSAIADLTPWVPSPGSARLRAQVLEQVRPLRSLVNAVLADPRNTWWQQPAAGSNQVHLVDQRAAERTPRPDPMHLPTSAGMPGLWNVTYAQRPIDSVLTSTLLPVRDGEVIASGGHGELAYGWDADPIYPVAQTRLKVDSHARVYEITSAVDWHALALTYGDPETHPGPDRSLLNCGGIDHGLAPTWNAVTRDYDGVHLTFAGLLSALFVPVRTGAVSTTLWNWTSECTCWLRTAFTSSTPSAELPTELEAPEMPRLW</sequence>
<organism evidence="1 2">
    <name type="scientific">Antricoccus suffuscus</name>
    <dbReference type="NCBI Taxonomy" id="1629062"/>
    <lineage>
        <taxon>Bacteria</taxon>
        <taxon>Bacillati</taxon>
        <taxon>Actinomycetota</taxon>
        <taxon>Actinomycetes</taxon>
        <taxon>Geodermatophilales</taxon>
        <taxon>Antricoccaceae</taxon>
        <taxon>Antricoccus</taxon>
    </lineage>
</organism>
<evidence type="ECO:0000313" key="1">
    <source>
        <dbReference type="EMBL" id="PRZ43048.1"/>
    </source>
</evidence>
<accession>A0A2T1A415</accession>
<reference evidence="1 2" key="1">
    <citation type="submission" date="2018-03" db="EMBL/GenBank/DDBJ databases">
        <title>Genomic Encyclopedia of Archaeal and Bacterial Type Strains, Phase II (KMG-II): from individual species to whole genera.</title>
        <authorList>
            <person name="Goeker M."/>
        </authorList>
    </citation>
    <scope>NUCLEOTIDE SEQUENCE [LARGE SCALE GENOMIC DNA]</scope>
    <source>
        <strain evidence="1 2">DSM 100065</strain>
    </source>
</reference>
<dbReference type="RefSeq" id="WP_106348027.1">
    <property type="nucleotide sequence ID" value="NZ_PVUE01000003.1"/>
</dbReference>
<dbReference type="EMBL" id="PVUE01000003">
    <property type="protein sequence ID" value="PRZ43048.1"/>
    <property type="molecule type" value="Genomic_DNA"/>
</dbReference>
<comment type="caution">
    <text evidence="1">The sequence shown here is derived from an EMBL/GenBank/DDBJ whole genome shotgun (WGS) entry which is preliminary data.</text>
</comment>
<evidence type="ECO:0000313" key="2">
    <source>
        <dbReference type="Proteomes" id="UP000237752"/>
    </source>
</evidence>
<dbReference type="AlphaFoldDB" id="A0A2T1A415"/>
<gene>
    <name evidence="1" type="ORF">CLV47_103104</name>
</gene>
<protein>
    <submittedName>
        <fullName evidence="1">Uncharacterized protein</fullName>
    </submittedName>
</protein>
<dbReference type="OrthoDB" id="4700192at2"/>
<proteinExistence type="predicted"/>
<dbReference type="Proteomes" id="UP000237752">
    <property type="component" value="Unassembled WGS sequence"/>
</dbReference>
<name>A0A2T1A415_9ACTN</name>
<keyword evidence="2" id="KW-1185">Reference proteome</keyword>